<organism evidence="11 12">
    <name type="scientific">Paenibacillus mucilaginosus (strain KNP414)</name>
    <dbReference type="NCBI Taxonomy" id="1036673"/>
    <lineage>
        <taxon>Bacteria</taxon>
        <taxon>Bacillati</taxon>
        <taxon>Bacillota</taxon>
        <taxon>Bacilli</taxon>
        <taxon>Bacillales</taxon>
        <taxon>Paenibacillaceae</taxon>
        <taxon>Paenibacillus</taxon>
    </lineage>
</organism>
<accession>F8FJN2</accession>
<keyword evidence="7" id="KW-0804">Transcription</keyword>
<keyword evidence="4" id="KW-0902">Two-component regulatory system</keyword>
<keyword evidence="2" id="KW-0963">Cytoplasm</keyword>
<dbReference type="PROSITE" id="PS50110">
    <property type="entry name" value="RESPONSE_REGULATORY"/>
    <property type="match status" value="1"/>
</dbReference>
<reference evidence="12" key="1">
    <citation type="submission" date="2011-06" db="EMBL/GenBank/DDBJ databases">
        <title>Complete genome sequence of Paenibacillus mucilaginosus KNP414.</title>
        <authorList>
            <person name="Wang J."/>
            <person name="Hu S."/>
            <person name="Hu X."/>
            <person name="Zhang B."/>
            <person name="Dong D."/>
            <person name="Zhang S."/>
            <person name="Zhao K."/>
            <person name="Wu D."/>
        </authorList>
    </citation>
    <scope>NUCLEOTIDE SEQUENCE [LARGE SCALE GENOMIC DNA]</scope>
    <source>
        <strain evidence="12">KNP414</strain>
    </source>
</reference>
<dbReference type="Proteomes" id="UP000006620">
    <property type="component" value="Chromosome"/>
</dbReference>
<dbReference type="CDD" id="cd17536">
    <property type="entry name" value="REC_YesN-like"/>
    <property type="match status" value="1"/>
</dbReference>
<dbReference type="PANTHER" id="PTHR42713">
    <property type="entry name" value="HISTIDINE KINASE-RELATED"/>
    <property type="match status" value="1"/>
</dbReference>
<dbReference type="Pfam" id="PF12833">
    <property type="entry name" value="HTH_18"/>
    <property type="match status" value="1"/>
</dbReference>
<evidence type="ECO:0000256" key="2">
    <source>
        <dbReference type="ARBA" id="ARBA00022490"/>
    </source>
</evidence>
<evidence type="ECO:0000256" key="8">
    <source>
        <dbReference type="PROSITE-ProRule" id="PRU00169"/>
    </source>
</evidence>
<evidence type="ECO:0000256" key="7">
    <source>
        <dbReference type="ARBA" id="ARBA00023163"/>
    </source>
</evidence>
<dbReference type="EMBL" id="CP002869">
    <property type="protein sequence ID" value="AEI42882.1"/>
    <property type="molecule type" value="Genomic_DNA"/>
</dbReference>
<dbReference type="InterPro" id="IPR051552">
    <property type="entry name" value="HptR"/>
</dbReference>
<evidence type="ECO:0000256" key="1">
    <source>
        <dbReference type="ARBA" id="ARBA00004496"/>
    </source>
</evidence>
<reference evidence="11 12" key="2">
    <citation type="journal article" date="2013" name="Genome Announc.">
        <title>Genome Sequence of Growth-Improving Paenibacillus mucilaginosus Strain KNP414.</title>
        <authorList>
            <person name="Lu J.J."/>
            <person name="Wang J.F."/>
            <person name="Hu X.F."/>
        </authorList>
    </citation>
    <scope>NUCLEOTIDE SEQUENCE [LARGE SCALE GENOMIC DNA]</scope>
    <source>
        <strain evidence="11 12">KNP414</strain>
    </source>
</reference>
<dbReference type="GO" id="GO:0005737">
    <property type="term" value="C:cytoplasm"/>
    <property type="evidence" value="ECO:0007669"/>
    <property type="project" value="UniProtKB-SubCell"/>
</dbReference>
<dbReference type="InterPro" id="IPR018060">
    <property type="entry name" value="HTH_AraC"/>
</dbReference>
<keyword evidence="3 8" id="KW-0597">Phosphoprotein</keyword>
<dbReference type="Pfam" id="PF00072">
    <property type="entry name" value="Response_reg"/>
    <property type="match status" value="1"/>
</dbReference>
<dbReference type="Gene3D" id="3.40.50.2300">
    <property type="match status" value="1"/>
</dbReference>
<proteinExistence type="predicted"/>
<evidence type="ECO:0000256" key="3">
    <source>
        <dbReference type="ARBA" id="ARBA00022553"/>
    </source>
</evidence>
<dbReference type="InterPro" id="IPR011006">
    <property type="entry name" value="CheY-like_superfamily"/>
</dbReference>
<comment type="subcellular location">
    <subcellularLocation>
        <location evidence="1">Cytoplasm</location>
    </subcellularLocation>
</comment>
<protein>
    <submittedName>
        <fullName evidence="11">YesN14</fullName>
    </submittedName>
</protein>
<dbReference type="SUPFAM" id="SSF52172">
    <property type="entry name" value="CheY-like"/>
    <property type="match status" value="1"/>
</dbReference>
<name>F8FJN2_PAEMK</name>
<dbReference type="SMART" id="SM00448">
    <property type="entry name" value="REC"/>
    <property type="match status" value="1"/>
</dbReference>
<evidence type="ECO:0000259" key="10">
    <source>
        <dbReference type="PROSITE" id="PS50110"/>
    </source>
</evidence>
<dbReference type="AlphaFoldDB" id="F8FJN2"/>
<keyword evidence="5" id="KW-0805">Transcription regulation</keyword>
<evidence type="ECO:0000256" key="4">
    <source>
        <dbReference type="ARBA" id="ARBA00023012"/>
    </source>
</evidence>
<dbReference type="GO" id="GO:0043565">
    <property type="term" value="F:sequence-specific DNA binding"/>
    <property type="evidence" value="ECO:0007669"/>
    <property type="project" value="InterPro"/>
</dbReference>
<dbReference type="Gene3D" id="1.10.10.60">
    <property type="entry name" value="Homeodomain-like"/>
    <property type="match status" value="2"/>
</dbReference>
<evidence type="ECO:0000259" key="9">
    <source>
        <dbReference type="PROSITE" id="PS01124"/>
    </source>
</evidence>
<dbReference type="InterPro" id="IPR001789">
    <property type="entry name" value="Sig_transdc_resp-reg_receiver"/>
</dbReference>
<dbReference type="PROSITE" id="PS01124">
    <property type="entry name" value="HTH_ARAC_FAMILY_2"/>
    <property type="match status" value="1"/>
</dbReference>
<evidence type="ECO:0000256" key="6">
    <source>
        <dbReference type="ARBA" id="ARBA00023125"/>
    </source>
</evidence>
<feature type="domain" description="HTH araC/xylS-type" evidence="9">
    <location>
        <begin position="410"/>
        <end position="508"/>
    </location>
</feature>
<dbReference type="KEGG" id="pms:KNP414_04350"/>
<gene>
    <name evidence="11" type="primary">yesN14</name>
    <name evidence="11" type="ordered locus">KNP414_04350</name>
</gene>
<evidence type="ECO:0000313" key="11">
    <source>
        <dbReference type="EMBL" id="AEI42882.1"/>
    </source>
</evidence>
<dbReference type="SUPFAM" id="SSF46689">
    <property type="entry name" value="Homeodomain-like"/>
    <property type="match status" value="1"/>
</dbReference>
<feature type="domain" description="Response regulatory" evidence="10">
    <location>
        <begin position="3"/>
        <end position="121"/>
    </location>
</feature>
<dbReference type="GO" id="GO:0003700">
    <property type="term" value="F:DNA-binding transcription factor activity"/>
    <property type="evidence" value="ECO:0007669"/>
    <property type="project" value="InterPro"/>
</dbReference>
<dbReference type="PATRIC" id="fig|1036673.3.peg.3998"/>
<dbReference type="RefSeq" id="WP_013918036.1">
    <property type="nucleotide sequence ID" value="NC_015690.1"/>
</dbReference>
<dbReference type="PANTHER" id="PTHR42713:SF3">
    <property type="entry name" value="TRANSCRIPTIONAL REGULATORY PROTEIN HPTR"/>
    <property type="match status" value="1"/>
</dbReference>
<evidence type="ECO:0000256" key="5">
    <source>
        <dbReference type="ARBA" id="ARBA00023015"/>
    </source>
</evidence>
<feature type="modified residue" description="4-aspartylphosphate" evidence="8">
    <location>
        <position position="55"/>
    </location>
</feature>
<dbReference type="GO" id="GO:0000160">
    <property type="term" value="P:phosphorelay signal transduction system"/>
    <property type="evidence" value="ECO:0007669"/>
    <property type="project" value="UniProtKB-KW"/>
</dbReference>
<dbReference type="SMART" id="SM00342">
    <property type="entry name" value="HTH_ARAC"/>
    <property type="match status" value="1"/>
</dbReference>
<sequence length="524" mass="59193">MYKVMLVDDEPYAIEGLRIMVDWEKHGFQIDAAYGSGVEALRHILRDPPHLVVTDICMPVMNGMELMEETRREGLDSILFVIMSGHSDFDYARQAMRMGVSHYLTKPLIPSEVEEVLVQLDAELRERESRKLISDKAEGYAFSRSLSVLLYGSEPAERREAARMLEKLADRASEWTYLHVETDEESSGRAREAAQRLAERSACCCLVDSSRGTFGLVYGSREPGSIRVFAERLHETVQCTSSGGRAGVAAGCSIDRLHDLTLSYSSALEAARFLYYSPAGIVHYADIEGRTLSSDPEALKAADTIIDAVEGGHPETVAAAVREAFRTFQERMTLPELVGIFTTQVLLRCAMLYKELGGNADELLHSSGFGTSMRYGSHIEETARMLTRFCLNCQSAASTLWERQTGSTQAQVADFLRRHYRETFTIKELADRFYINPVYLGHSFSRKYGVGILDYIHDLRIEEARRLLRETNVASYVIAESLGYCGYQHFLKQFEKRLGMKPAHYRLLFQREEQLPSEPSPQHL</sequence>
<keyword evidence="6" id="KW-0238">DNA-binding</keyword>
<evidence type="ECO:0000313" key="12">
    <source>
        <dbReference type="Proteomes" id="UP000006620"/>
    </source>
</evidence>
<dbReference type="HOGENOM" id="CLU_000445_5_0_9"/>
<dbReference type="InterPro" id="IPR009057">
    <property type="entry name" value="Homeodomain-like_sf"/>
</dbReference>